<gene>
    <name evidence="7" type="ORF">BAZO_20303</name>
</gene>
<dbReference type="RefSeq" id="WP_003333306.1">
    <property type="nucleotide sequence ID" value="NZ_AJLR01000152.1"/>
</dbReference>
<comment type="caution">
    <text evidence="7">The sequence shown here is derived from an EMBL/GenBank/DDBJ whole genome shotgun (WGS) entry which is preliminary data.</text>
</comment>
<keyword evidence="3" id="KW-0547">Nucleotide-binding</keyword>
<sequence>MSSNGIAIKVENLSKQYQIYDNPIDRLKQTISRGRRKYYREFEALKDINFDILKGETIGIIGRNGSGKSTLLQIIAGTLMPTSGEINVYGRVAALLELGSGFNPEFTGRENVYLNGSILGLSKTEMDKRFDEIARFADIGSFMDQPVKTYSSGMYVRLAFAVSINVDADILIIDEALAVGDVFFQAKCYKKFEEYKQQGKTILLVSHDLSSIIKYCDRAILLHEGRLNEIGRPREVVDNYKKLLVNLHEHTDAIEVSDTSSEEHIGNRWNTFYQWNPEHLDYGSKLATITDFGVFDESNELTSNVERNHFCSIKFKVKFNEAISSPIFAITFKDLKGTEIAGTNTLIEDIYTGDYEIGNEVEVIFTQKMNLQGGNYLLSLGCTGFSGEELVVYHRLYDIINIQVFSSKLSVGYVDLETKINILSKQKVTV</sequence>
<keyword evidence="4" id="KW-0067">ATP-binding</keyword>
<dbReference type="GO" id="GO:0016887">
    <property type="term" value="F:ATP hydrolysis activity"/>
    <property type="evidence" value="ECO:0007669"/>
    <property type="project" value="InterPro"/>
</dbReference>
<dbReference type="InterPro" id="IPR027417">
    <property type="entry name" value="P-loop_NTPase"/>
</dbReference>
<dbReference type="PANTHER" id="PTHR46743">
    <property type="entry name" value="TEICHOIC ACIDS EXPORT ATP-BINDING PROTEIN TAGH"/>
    <property type="match status" value="1"/>
</dbReference>
<dbReference type="Pfam" id="PF00005">
    <property type="entry name" value="ABC_tran"/>
    <property type="match status" value="1"/>
</dbReference>
<dbReference type="Pfam" id="PF14524">
    <property type="entry name" value="Wzt_C"/>
    <property type="match status" value="1"/>
</dbReference>
<feature type="domain" description="ABC transporter" evidence="6">
    <location>
        <begin position="8"/>
        <end position="249"/>
    </location>
</feature>
<dbReference type="InterPro" id="IPR029439">
    <property type="entry name" value="Wzt_C"/>
</dbReference>
<dbReference type="CDD" id="cd03220">
    <property type="entry name" value="ABC_KpsT_Wzt"/>
    <property type="match status" value="1"/>
</dbReference>
<dbReference type="Gene3D" id="2.70.50.60">
    <property type="entry name" value="abc- transporter (atp binding component) like domain"/>
    <property type="match status" value="1"/>
</dbReference>
<name>K6DPT1_SCHAZ</name>
<dbReference type="GO" id="GO:0016020">
    <property type="term" value="C:membrane"/>
    <property type="evidence" value="ECO:0007669"/>
    <property type="project" value="InterPro"/>
</dbReference>
<evidence type="ECO:0000256" key="1">
    <source>
        <dbReference type="ARBA" id="ARBA00005417"/>
    </source>
</evidence>
<keyword evidence="8" id="KW-1185">Reference proteome</keyword>
<evidence type="ECO:0000256" key="2">
    <source>
        <dbReference type="ARBA" id="ARBA00022448"/>
    </source>
</evidence>
<organism evidence="7 8">
    <name type="scientific">Schinkia azotoformans LMG 9581</name>
    <dbReference type="NCBI Taxonomy" id="1131731"/>
    <lineage>
        <taxon>Bacteria</taxon>
        <taxon>Bacillati</taxon>
        <taxon>Bacillota</taxon>
        <taxon>Bacilli</taxon>
        <taxon>Bacillales</taxon>
        <taxon>Bacillaceae</taxon>
        <taxon>Calidifontibacillus/Schinkia group</taxon>
        <taxon>Schinkia</taxon>
    </lineage>
</organism>
<dbReference type="EMBL" id="AJLR01000152">
    <property type="protein sequence ID" value="EKN62796.1"/>
    <property type="molecule type" value="Genomic_DNA"/>
</dbReference>
<dbReference type="Proteomes" id="UP000006315">
    <property type="component" value="Unassembled WGS sequence"/>
</dbReference>
<keyword evidence="5" id="KW-1278">Translocase</keyword>
<dbReference type="AlphaFoldDB" id="K6DPT1"/>
<dbReference type="SUPFAM" id="SSF52540">
    <property type="entry name" value="P-loop containing nucleoside triphosphate hydrolases"/>
    <property type="match status" value="1"/>
</dbReference>
<comment type="similarity">
    <text evidence="1">Belongs to the ABC transporter superfamily.</text>
</comment>
<dbReference type="PATRIC" id="fig|1131731.3.peg.4141"/>
<dbReference type="CDD" id="cd10147">
    <property type="entry name" value="Wzt_C-like"/>
    <property type="match status" value="1"/>
</dbReference>
<dbReference type="STRING" id="1131731.BAZO_20303"/>
<dbReference type="InterPro" id="IPR003593">
    <property type="entry name" value="AAA+_ATPase"/>
</dbReference>
<evidence type="ECO:0000259" key="6">
    <source>
        <dbReference type="PROSITE" id="PS50893"/>
    </source>
</evidence>
<dbReference type="GO" id="GO:0005524">
    <property type="term" value="F:ATP binding"/>
    <property type="evidence" value="ECO:0007669"/>
    <property type="project" value="UniProtKB-KW"/>
</dbReference>
<reference evidence="7 8" key="1">
    <citation type="journal article" date="2012" name="Front. Microbiol.">
        <title>Redundancy and modularity in membrane-associated dissimilatory nitrate reduction in Bacillus.</title>
        <authorList>
            <person name="Heylen K."/>
            <person name="Keltjens J."/>
        </authorList>
    </citation>
    <scope>NUCLEOTIDE SEQUENCE [LARGE SCALE GENOMIC DNA]</scope>
    <source>
        <strain evidence="7 8">LMG 9581</strain>
    </source>
</reference>
<evidence type="ECO:0000256" key="5">
    <source>
        <dbReference type="ARBA" id="ARBA00022967"/>
    </source>
</evidence>
<accession>K6DPT1</accession>
<dbReference type="Gene3D" id="3.40.50.300">
    <property type="entry name" value="P-loop containing nucleotide triphosphate hydrolases"/>
    <property type="match status" value="1"/>
</dbReference>
<dbReference type="GO" id="GO:0140359">
    <property type="term" value="F:ABC-type transporter activity"/>
    <property type="evidence" value="ECO:0007669"/>
    <property type="project" value="InterPro"/>
</dbReference>
<dbReference type="SMART" id="SM00382">
    <property type="entry name" value="AAA"/>
    <property type="match status" value="1"/>
</dbReference>
<proteinExistence type="inferred from homology"/>
<dbReference type="InterPro" id="IPR003439">
    <property type="entry name" value="ABC_transporter-like_ATP-bd"/>
</dbReference>
<evidence type="ECO:0000313" key="8">
    <source>
        <dbReference type="Proteomes" id="UP000006315"/>
    </source>
</evidence>
<dbReference type="PROSITE" id="PS50893">
    <property type="entry name" value="ABC_TRANSPORTER_2"/>
    <property type="match status" value="1"/>
</dbReference>
<dbReference type="PANTHER" id="PTHR46743:SF2">
    <property type="entry name" value="TEICHOIC ACIDS EXPORT ATP-BINDING PROTEIN TAGH"/>
    <property type="match status" value="1"/>
</dbReference>
<evidence type="ECO:0000256" key="4">
    <source>
        <dbReference type="ARBA" id="ARBA00022840"/>
    </source>
</evidence>
<protein>
    <submittedName>
        <fullName evidence="7">ABC transporter</fullName>
    </submittedName>
</protein>
<keyword evidence="2" id="KW-0813">Transport</keyword>
<dbReference type="InterPro" id="IPR050683">
    <property type="entry name" value="Bact_Polysacc_Export_ATP-bd"/>
</dbReference>
<evidence type="ECO:0000256" key="3">
    <source>
        <dbReference type="ARBA" id="ARBA00022741"/>
    </source>
</evidence>
<dbReference type="InterPro" id="IPR015860">
    <property type="entry name" value="ABC_transpr_TagH-like"/>
</dbReference>
<evidence type="ECO:0000313" key="7">
    <source>
        <dbReference type="EMBL" id="EKN62796.1"/>
    </source>
</evidence>